<feature type="signal peptide" evidence="2">
    <location>
        <begin position="1"/>
        <end position="26"/>
    </location>
</feature>
<feature type="non-terminal residue" evidence="3">
    <location>
        <position position="86"/>
    </location>
</feature>
<dbReference type="Proteomes" id="UP001303473">
    <property type="component" value="Unassembled WGS sequence"/>
</dbReference>
<dbReference type="AlphaFoldDB" id="A0AAN6N597"/>
<feature type="transmembrane region" description="Helical" evidence="1">
    <location>
        <begin position="33"/>
        <end position="53"/>
    </location>
</feature>
<feature type="chain" id="PRO_5043035576" description="Secreted protein" evidence="2">
    <location>
        <begin position="27"/>
        <end position="86"/>
    </location>
</feature>
<comment type="caution">
    <text evidence="3">The sequence shown here is derived from an EMBL/GenBank/DDBJ whole genome shotgun (WGS) entry which is preliminary data.</text>
</comment>
<dbReference type="EMBL" id="MU853824">
    <property type="protein sequence ID" value="KAK3938684.1"/>
    <property type="molecule type" value="Genomic_DNA"/>
</dbReference>
<keyword evidence="1" id="KW-1133">Transmembrane helix</keyword>
<gene>
    <name evidence="3" type="ORF">QBC46DRAFT_389607</name>
</gene>
<keyword evidence="4" id="KW-1185">Reference proteome</keyword>
<evidence type="ECO:0000256" key="1">
    <source>
        <dbReference type="SAM" id="Phobius"/>
    </source>
</evidence>
<organism evidence="3 4">
    <name type="scientific">Diplogelasinospora grovesii</name>
    <dbReference type="NCBI Taxonomy" id="303347"/>
    <lineage>
        <taxon>Eukaryota</taxon>
        <taxon>Fungi</taxon>
        <taxon>Dikarya</taxon>
        <taxon>Ascomycota</taxon>
        <taxon>Pezizomycotina</taxon>
        <taxon>Sordariomycetes</taxon>
        <taxon>Sordariomycetidae</taxon>
        <taxon>Sordariales</taxon>
        <taxon>Diplogelasinosporaceae</taxon>
        <taxon>Diplogelasinospora</taxon>
    </lineage>
</organism>
<keyword evidence="1" id="KW-0472">Membrane</keyword>
<accession>A0AAN6N597</accession>
<evidence type="ECO:0000313" key="4">
    <source>
        <dbReference type="Proteomes" id="UP001303473"/>
    </source>
</evidence>
<evidence type="ECO:0000256" key="2">
    <source>
        <dbReference type="SAM" id="SignalP"/>
    </source>
</evidence>
<name>A0AAN6N597_9PEZI</name>
<evidence type="ECO:0008006" key="5">
    <source>
        <dbReference type="Google" id="ProtNLM"/>
    </source>
</evidence>
<keyword evidence="1" id="KW-0812">Transmembrane</keyword>
<reference evidence="4" key="1">
    <citation type="journal article" date="2023" name="Mol. Phylogenet. Evol.">
        <title>Genome-scale phylogeny and comparative genomics of the fungal order Sordariales.</title>
        <authorList>
            <person name="Hensen N."/>
            <person name="Bonometti L."/>
            <person name="Westerberg I."/>
            <person name="Brannstrom I.O."/>
            <person name="Guillou S."/>
            <person name="Cros-Aarteil S."/>
            <person name="Calhoun S."/>
            <person name="Haridas S."/>
            <person name="Kuo A."/>
            <person name="Mondo S."/>
            <person name="Pangilinan J."/>
            <person name="Riley R."/>
            <person name="LaButti K."/>
            <person name="Andreopoulos B."/>
            <person name="Lipzen A."/>
            <person name="Chen C."/>
            <person name="Yan M."/>
            <person name="Daum C."/>
            <person name="Ng V."/>
            <person name="Clum A."/>
            <person name="Steindorff A."/>
            <person name="Ohm R.A."/>
            <person name="Martin F."/>
            <person name="Silar P."/>
            <person name="Natvig D.O."/>
            <person name="Lalanne C."/>
            <person name="Gautier V."/>
            <person name="Ament-Velasquez S.L."/>
            <person name="Kruys A."/>
            <person name="Hutchinson M.I."/>
            <person name="Powell A.J."/>
            <person name="Barry K."/>
            <person name="Miller A.N."/>
            <person name="Grigoriev I.V."/>
            <person name="Debuchy R."/>
            <person name="Gladieux P."/>
            <person name="Hiltunen Thoren M."/>
            <person name="Johannesson H."/>
        </authorList>
    </citation>
    <scope>NUCLEOTIDE SEQUENCE [LARGE SCALE GENOMIC DNA]</scope>
    <source>
        <strain evidence="4">CBS 340.73</strain>
    </source>
</reference>
<evidence type="ECO:0000313" key="3">
    <source>
        <dbReference type="EMBL" id="KAK3938684.1"/>
    </source>
</evidence>
<sequence length="86" mass="9902">MSHGFAQAEWLLSFPFLSLEVFLCSGSADMGVMYTYGCGCFFFLRGTGCLFGLGNYKTRAHRWLCHGVFFRFWWLSCRDPFSCLVL</sequence>
<protein>
    <recommendedName>
        <fullName evidence="5">Secreted protein</fullName>
    </recommendedName>
</protein>
<proteinExistence type="predicted"/>
<keyword evidence="2" id="KW-0732">Signal</keyword>